<dbReference type="RefSeq" id="WP_076535588.1">
    <property type="nucleotide sequence ID" value="NZ_FOAC01000007.1"/>
</dbReference>
<reference evidence="4 5" key="1">
    <citation type="submission" date="2017-01" db="EMBL/GenBank/DDBJ databases">
        <authorList>
            <person name="Mah S.A."/>
            <person name="Swanson W.J."/>
            <person name="Moy G.W."/>
            <person name="Vacquier V.D."/>
        </authorList>
    </citation>
    <scope>NUCLEOTIDE SEQUENCE [LARGE SCALE GENOMIC DNA]</scope>
    <source>
        <strain evidence="4 5">DSM 29590</strain>
    </source>
</reference>
<dbReference type="Proteomes" id="UP000186019">
    <property type="component" value="Unassembled WGS sequence"/>
</dbReference>
<dbReference type="InterPro" id="IPR002125">
    <property type="entry name" value="CMP_dCMP_dom"/>
</dbReference>
<dbReference type="GO" id="GO:0016787">
    <property type="term" value="F:hydrolase activity"/>
    <property type="evidence" value="ECO:0007669"/>
    <property type="project" value="InterPro"/>
</dbReference>
<keyword evidence="1" id="KW-0479">Metal-binding</keyword>
<dbReference type="Gene3D" id="3.40.140.10">
    <property type="entry name" value="Cytidine Deaminase, domain 2"/>
    <property type="match status" value="1"/>
</dbReference>
<accession>A0A1N7HNI4</accession>
<organism evidence="4 5">
    <name type="scientific">Roseovarius nanhaiticus</name>
    <dbReference type="NCBI Taxonomy" id="573024"/>
    <lineage>
        <taxon>Bacteria</taxon>
        <taxon>Pseudomonadati</taxon>
        <taxon>Pseudomonadota</taxon>
        <taxon>Alphaproteobacteria</taxon>
        <taxon>Rhodobacterales</taxon>
        <taxon>Roseobacteraceae</taxon>
        <taxon>Roseovarius</taxon>
    </lineage>
</organism>
<gene>
    <name evidence="4" type="ORF">SAMN05421666_3507</name>
</gene>
<dbReference type="InterPro" id="IPR016193">
    <property type="entry name" value="Cytidine_deaminase-like"/>
</dbReference>
<feature type="domain" description="CMP/dCMP-type deaminase" evidence="3">
    <location>
        <begin position="16"/>
        <end position="136"/>
    </location>
</feature>
<name>A0A1N7HNI4_9RHOB</name>
<dbReference type="InterPro" id="IPR016192">
    <property type="entry name" value="APOBEC/CMP_deaminase_Zn-bd"/>
</dbReference>
<keyword evidence="5" id="KW-1185">Reference proteome</keyword>
<dbReference type="CDD" id="cd01285">
    <property type="entry name" value="nucleoside_deaminase"/>
    <property type="match status" value="1"/>
</dbReference>
<dbReference type="PROSITE" id="PS51747">
    <property type="entry name" value="CYT_DCMP_DEAMINASES_2"/>
    <property type="match status" value="1"/>
</dbReference>
<dbReference type="EMBL" id="FTNV01000006">
    <property type="protein sequence ID" value="SIS26278.1"/>
    <property type="molecule type" value="Genomic_DNA"/>
</dbReference>
<dbReference type="PANTHER" id="PTHR11079">
    <property type="entry name" value="CYTOSINE DEAMINASE FAMILY MEMBER"/>
    <property type="match status" value="1"/>
</dbReference>
<dbReference type="PROSITE" id="PS00903">
    <property type="entry name" value="CYT_DCMP_DEAMINASES_1"/>
    <property type="match status" value="1"/>
</dbReference>
<evidence type="ECO:0000256" key="2">
    <source>
        <dbReference type="ARBA" id="ARBA00022833"/>
    </source>
</evidence>
<protein>
    <submittedName>
        <fullName evidence="4">tRNA(Arg) A34 adenosine deaminase TadA</fullName>
    </submittedName>
</protein>
<evidence type="ECO:0000256" key="1">
    <source>
        <dbReference type="ARBA" id="ARBA00022723"/>
    </source>
</evidence>
<dbReference type="PANTHER" id="PTHR11079:SF179">
    <property type="entry name" value="TRNA(ADENINE(34)) DEAMINASE, CHLOROPLASTIC"/>
    <property type="match status" value="1"/>
</dbReference>
<keyword evidence="2" id="KW-0862">Zinc</keyword>
<evidence type="ECO:0000313" key="5">
    <source>
        <dbReference type="Proteomes" id="UP000186019"/>
    </source>
</evidence>
<dbReference type="STRING" id="573024.SAMN05216208_3550"/>
<evidence type="ECO:0000259" key="3">
    <source>
        <dbReference type="PROSITE" id="PS51747"/>
    </source>
</evidence>
<evidence type="ECO:0000313" key="4">
    <source>
        <dbReference type="EMBL" id="SIS26278.1"/>
    </source>
</evidence>
<dbReference type="AlphaFoldDB" id="A0A1N7HNI4"/>
<dbReference type="SUPFAM" id="SSF53927">
    <property type="entry name" value="Cytidine deaminase-like"/>
    <property type="match status" value="1"/>
</dbReference>
<sequence>MRNEQTDERVTPTERRALQDAIARALEAARASGRTGIAAAIVSGNRVLEIAENTVHAASDPTKHAEMVALAALSQRQDREDLSDCTLISTLQPCEMCLSAMRFAGIRKVVFAARQENVAAKYFVFPRLRIEDFAAAGETFEHVGGIGEADVLSLYECGQE</sequence>
<dbReference type="Pfam" id="PF00383">
    <property type="entry name" value="dCMP_cyt_deam_1"/>
    <property type="match status" value="1"/>
</dbReference>
<dbReference type="OrthoDB" id="7768233at2"/>
<proteinExistence type="predicted"/>
<dbReference type="GO" id="GO:0008270">
    <property type="term" value="F:zinc ion binding"/>
    <property type="evidence" value="ECO:0007669"/>
    <property type="project" value="InterPro"/>
</dbReference>